<evidence type="ECO:0000256" key="8">
    <source>
        <dbReference type="ARBA" id="ARBA00022989"/>
    </source>
</evidence>
<evidence type="ECO:0000256" key="10">
    <source>
        <dbReference type="ARBA" id="ARBA00023136"/>
    </source>
</evidence>
<evidence type="ECO:0000256" key="9">
    <source>
        <dbReference type="ARBA" id="ARBA00023049"/>
    </source>
</evidence>
<keyword evidence="15" id="KW-1185">Reference proteome</keyword>
<dbReference type="SMART" id="SM00228">
    <property type="entry name" value="PDZ"/>
    <property type="match status" value="1"/>
</dbReference>
<dbReference type="GO" id="GO:0006508">
    <property type="term" value="P:proteolysis"/>
    <property type="evidence" value="ECO:0007669"/>
    <property type="project" value="UniProtKB-KW"/>
</dbReference>
<dbReference type="GO" id="GO:0004175">
    <property type="term" value="F:endopeptidase activity"/>
    <property type="evidence" value="ECO:0000318"/>
    <property type="project" value="GO_Central"/>
</dbReference>
<evidence type="ECO:0000256" key="12">
    <source>
        <dbReference type="SAM" id="Phobius"/>
    </source>
</evidence>
<keyword evidence="10 12" id="KW-0472">Membrane</keyword>
<comment type="cofactor">
    <cofactor evidence="1">
        <name>Zn(2+)</name>
        <dbReference type="ChEBI" id="CHEBI:29105"/>
    </cofactor>
</comment>
<dbReference type="GO" id="GO:0009507">
    <property type="term" value="C:chloroplast"/>
    <property type="evidence" value="ECO:0000318"/>
    <property type="project" value="GO_Central"/>
</dbReference>
<keyword evidence="7" id="KW-0862">Zinc</keyword>
<dbReference type="OrthoDB" id="445896at2759"/>
<gene>
    <name evidence="14" type="ORF">KFL_006810050</name>
</gene>
<evidence type="ECO:0000313" key="14">
    <source>
        <dbReference type="EMBL" id="GAQ90759.1"/>
    </source>
</evidence>
<evidence type="ECO:0000256" key="7">
    <source>
        <dbReference type="ARBA" id="ARBA00022833"/>
    </source>
</evidence>
<dbReference type="InterPro" id="IPR008915">
    <property type="entry name" value="Peptidase_M50"/>
</dbReference>
<comment type="similarity">
    <text evidence="3">Belongs to the peptidase M50A family.</text>
</comment>
<dbReference type="InterPro" id="IPR041489">
    <property type="entry name" value="PDZ_6"/>
</dbReference>
<accession>A0A1Y1IMT3</accession>
<dbReference type="GO" id="GO:0004222">
    <property type="term" value="F:metalloendopeptidase activity"/>
    <property type="evidence" value="ECO:0007669"/>
    <property type="project" value="InterPro"/>
</dbReference>
<keyword evidence="8 12" id="KW-1133">Transmembrane helix</keyword>
<keyword evidence="4 14" id="KW-0645">Protease</keyword>
<dbReference type="Pfam" id="PF02163">
    <property type="entry name" value="Peptidase_M50"/>
    <property type="match status" value="1"/>
</dbReference>
<dbReference type="EMBL" id="DF237630">
    <property type="protein sequence ID" value="GAQ90759.1"/>
    <property type="molecule type" value="Genomic_DNA"/>
</dbReference>
<proteinExistence type="inferred from homology"/>
<dbReference type="STRING" id="105231.A0A1Y1IMT3"/>
<sequence length="551" mass="58950">MSQAAPALSARLGSLLPLNISTQCCQASSGVHSPFLTSPATNLKRGAVGARPSLRGRSRAHNGQGNDTPCFLQPQRTDRGFGKLSSSLESVSVKGRRSLRACAERKAVEPRQQREHAEAVESESERLPVDLFSAPELPAEPSSIDPTPVTQLLPKLKALPLWQKTALLGISALPALPAVFAGLNFDGPASVAQALIVLGAIVTFHECGHFLAARLQNIPVSQFVIGFGPTLAEWKGKEVDYKLKALPLGGYVAFPDEDPGTTFAQDDPRLLKNRPLHERALVISAGVIANGILAFAVLFTQVQTVGYTEQHFLPGVVVGQVMENSSALRGGVLRGDVILSIDEQKLEGGSGSTSELVEAIKRRPEKDILLEIERGGEKMGVRVKAERDIDGAGRIGVSLRANDEIERKVVRNTWRAVELASSEWRRLTGIVLDGLRQIFFNFGGTADKLSGPVAIVALGADVARNDVTGLFQFAALININLAIVNLLPLPALDGGYLALLVVEGIRGGKKLPEGLEQRIMASGLLLLLSLGLFLTVKDTLNLDFIKDLLGV</sequence>
<evidence type="ECO:0000313" key="15">
    <source>
        <dbReference type="Proteomes" id="UP000054558"/>
    </source>
</evidence>
<dbReference type="NCBIfam" id="TIGR00054">
    <property type="entry name" value="RIP metalloprotease RseP"/>
    <property type="match status" value="1"/>
</dbReference>
<dbReference type="GO" id="GO:0016020">
    <property type="term" value="C:membrane"/>
    <property type="evidence" value="ECO:0007669"/>
    <property type="project" value="UniProtKB-SubCell"/>
</dbReference>
<dbReference type="Proteomes" id="UP000054558">
    <property type="component" value="Unassembled WGS sequence"/>
</dbReference>
<protein>
    <submittedName>
        <fullName evidence="14">Membrane-associated Zn-dependent proteases</fullName>
    </submittedName>
</protein>
<feature type="region of interest" description="Disordered" evidence="11">
    <location>
        <begin position="102"/>
        <end position="125"/>
    </location>
</feature>
<dbReference type="OMA" id="EYGHFWA"/>
<feature type="region of interest" description="Disordered" evidence="11">
    <location>
        <begin position="52"/>
        <end position="75"/>
    </location>
</feature>
<reference evidence="14 15" key="1">
    <citation type="journal article" date="2014" name="Nat. Commun.">
        <title>Klebsormidium flaccidum genome reveals primary factors for plant terrestrial adaptation.</title>
        <authorList>
            <person name="Hori K."/>
            <person name="Maruyama F."/>
            <person name="Fujisawa T."/>
            <person name="Togashi T."/>
            <person name="Yamamoto N."/>
            <person name="Seo M."/>
            <person name="Sato S."/>
            <person name="Yamada T."/>
            <person name="Mori H."/>
            <person name="Tajima N."/>
            <person name="Moriyama T."/>
            <person name="Ikeuchi M."/>
            <person name="Watanabe M."/>
            <person name="Wada H."/>
            <person name="Kobayashi K."/>
            <person name="Saito M."/>
            <person name="Masuda T."/>
            <person name="Sasaki-Sekimoto Y."/>
            <person name="Mashiguchi K."/>
            <person name="Awai K."/>
            <person name="Shimojima M."/>
            <person name="Masuda S."/>
            <person name="Iwai M."/>
            <person name="Nobusawa T."/>
            <person name="Narise T."/>
            <person name="Kondo S."/>
            <person name="Saito H."/>
            <person name="Sato R."/>
            <person name="Murakawa M."/>
            <person name="Ihara Y."/>
            <person name="Oshima-Yamada Y."/>
            <person name="Ohtaka K."/>
            <person name="Satoh M."/>
            <person name="Sonobe K."/>
            <person name="Ishii M."/>
            <person name="Ohtani R."/>
            <person name="Kanamori-Sato M."/>
            <person name="Honoki R."/>
            <person name="Miyazaki D."/>
            <person name="Mochizuki H."/>
            <person name="Umetsu J."/>
            <person name="Higashi K."/>
            <person name="Shibata D."/>
            <person name="Kamiya Y."/>
            <person name="Sato N."/>
            <person name="Nakamura Y."/>
            <person name="Tabata S."/>
            <person name="Ida S."/>
            <person name="Kurokawa K."/>
            <person name="Ohta H."/>
        </authorList>
    </citation>
    <scope>NUCLEOTIDE SEQUENCE [LARGE SCALE GENOMIC DNA]</scope>
    <source>
        <strain evidence="14 15">NIES-2285</strain>
    </source>
</reference>
<dbReference type="Pfam" id="PF17820">
    <property type="entry name" value="PDZ_6"/>
    <property type="match status" value="1"/>
</dbReference>
<dbReference type="Gene3D" id="2.30.42.10">
    <property type="match status" value="1"/>
</dbReference>
<dbReference type="PANTHER" id="PTHR42837">
    <property type="entry name" value="REGULATOR OF SIGMA-E PROTEASE RSEP"/>
    <property type="match status" value="1"/>
</dbReference>
<keyword evidence="5 12" id="KW-0812">Transmembrane</keyword>
<organism evidence="14 15">
    <name type="scientific">Klebsormidium nitens</name>
    <name type="common">Green alga</name>
    <name type="synonym">Ulothrix nitens</name>
    <dbReference type="NCBI Taxonomy" id="105231"/>
    <lineage>
        <taxon>Eukaryota</taxon>
        <taxon>Viridiplantae</taxon>
        <taxon>Streptophyta</taxon>
        <taxon>Klebsormidiophyceae</taxon>
        <taxon>Klebsormidiales</taxon>
        <taxon>Klebsormidiaceae</taxon>
        <taxon>Klebsormidium</taxon>
    </lineage>
</organism>
<dbReference type="InterPro" id="IPR004387">
    <property type="entry name" value="Pept_M50_Zn"/>
</dbReference>
<evidence type="ECO:0000256" key="11">
    <source>
        <dbReference type="SAM" id="MobiDB-lite"/>
    </source>
</evidence>
<dbReference type="AlphaFoldDB" id="A0A1Y1IMT3"/>
<dbReference type="SUPFAM" id="SSF50156">
    <property type="entry name" value="PDZ domain-like"/>
    <property type="match status" value="1"/>
</dbReference>
<dbReference type="CDD" id="cd06163">
    <property type="entry name" value="S2P-M50_PDZ_RseP-like"/>
    <property type="match status" value="1"/>
</dbReference>
<dbReference type="PROSITE" id="PS50106">
    <property type="entry name" value="PDZ"/>
    <property type="match status" value="1"/>
</dbReference>
<keyword evidence="6" id="KW-0378">Hydrolase</keyword>
<feature type="transmembrane region" description="Helical" evidence="12">
    <location>
        <begin position="280"/>
        <end position="299"/>
    </location>
</feature>
<evidence type="ECO:0000256" key="1">
    <source>
        <dbReference type="ARBA" id="ARBA00001947"/>
    </source>
</evidence>
<keyword evidence="9" id="KW-0482">Metalloprotease</keyword>
<evidence type="ECO:0000259" key="13">
    <source>
        <dbReference type="PROSITE" id="PS50106"/>
    </source>
</evidence>
<dbReference type="InterPro" id="IPR036034">
    <property type="entry name" value="PDZ_sf"/>
</dbReference>
<comment type="subcellular location">
    <subcellularLocation>
        <location evidence="2">Membrane</location>
        <topology evidence="2">Multi-pass membrane protein</topology>
    </subcellularLocation>
</comment>
<evidence type="ECO:0000256" key="3">
    <source>
        <dbReference type="ARBA" id="ARBA00009989"/>
    </source>
</evidence>
<evidence type="ECO:0000256" key="2">
    <source>
        <dbReference type="ARBA" id="ARBA00004141"/>
    </source>
</evidence>
<feature type="domain" description="PDZ" evidence="13">
    <location>
        <begin position="315"/>
        <end position="376"/>
    </location>
</feature>
<evidence type="ECO:0000256" key="4">
    <source>
        <dbReference type="ARBA" id="ARBA00022670"/>
    </source>
</evidence>
<feature type="transmembrane region" description="Helical" evidence="12">
    <location>
        <begin position="519"/>
        <end position="536"/>
    </location>
</feature>
<dbReference type="CDD" id="cd23081">
    <property type="entry name" value="cpPDZ_EcRseP-like"/>
    <property type="match status" value="1"/>
</dbReference>
<dbReference type="PANTHER" id="PTHR42837:SF2">
    <property type="entry name" value="MEMBRANE METALLOPROTEASE ARASP2, CHLOROPLASTIC-RELATED"/>
    <property type="match status" value="1"/>
</dbReference>
<evidence type="ECO:0000256" key="5">
    <source>
        <dbReference type="ARBA" id="ARBA00022692"/>
    </source>
</evidence>
<evidence type="ECO:0000256" key="6">
    <source>
        <dbReference type="ARBA" id="ARBA00022801"/>
    </source>
</evidence>
<name>A0A1Y1IMT3_KLENI</name>
<dbReference type="InterPro" id="IPR001478">
    <property type="entry name" value="PDZ"/>
</dbReference>